<name>X1A7X9_9ZZZZ</name>
<dbReference type="Gene3D" id="3.40.50.450">
    <property type="match status" value="1"/>
</dbReference>
<accession>X1A7X9</accession>
<reference evidence="1" key="1">
    <citation type="journal article" date="2014" name="Front. Microbiol.">
        <title>High frequency of phylogenetically diverse reductive dehalogenase-homologous genes in deep subseafloor sedimentary metagenomes.</title>
        <authorList>
            <person name="Kawai M."/>
            <person name="Futagami T."/>
            <person name="Toyoda A."/>
            <person name="Takaki Y."/>
            <person name="Nishi S."/>
            <person name="Hori S."/>
            <person name="Arai W."/>
            <person name="Tsubouchi T."/>
            <person name="Morono Y."/>
            <person name="Uchiyama I."/>
            <person name="Ito T."/>
            <person name="Fujiyama A."/>
            <person name="Inagaki F."/>
            <person name="Takami H."/>
        </authorList>
    </citation>
    <scope>NUCLEOTIDE SEQUENCE</scope>
    <source>
        <strain evidence="1">Expedition CK06-06</strain>
    </source>
</reference>
<protein>
    <recommendedName>
        <fullName evidence="2">Nucleoside 2-deoxyribosyltransferase</fullName>
    </recommendedName>
</protein>
<gene>
    <name evidence="1" type="ORF">S01H4_31178</name>
</gene>
<dbReference type="AlphaFoldDB" id="X1A7X9"/>
<dbReference type="EMBL" id="BART01016167">
    <property type="protein sequence ID" value="GAG78335.1"/>
    <property type="molecule type" value="Genomic_DNA"/>
</dbReference>
<sequence>MSKNNNQNLPEEEKLFIFILMPYKDKLTQIYRRYIKRPLESKGYIVKRADDLHTSTPILNDILECITRADIIIAELTERNPNVFYELGRAHEKEDKYVIQICQENEVLAFDLRHIRTIIYNDSLEGYEELEKKILKFIDTYLEEIYSKPKIKKIRIKKTQDTTYKQKKLRKLIESIKVSEKQEISDLIVLLPFNDLLQIAKMILGEIFLIENYEEYKSKTLVFDFIIYSVIIREIENEKSNYLVYYLKAQI</sequence>
<evidence type="ECO:0008006" key="2">
    <source>
        <dbReference type="Google" id="ProtNLM"/>
    </source>
</evidence>
<organism evidence="1">
    <name type="scientific">marine sediment metagenome</name>
    <dbReference type="NCBI Taxonomy" id="412755"/>
    <lineage>
        <taxon>unclassified sequences</taxon>
        <taxon>metagenomes</taxon>
        <taxon>ecological metagenomes</taxon>
    </lineage>
</organism>
<proteinExistence type="predicted"/>
<comment type="caution">
    <text evidence="1">The sequence shown here is derived from an EMBL/GenBank/DDBJ whole genome shotgun (WGS) entry which is preliminary data.</text>
</comment>
<evidence type="ECO:0000313" key="1">
    <source>
        <dbReference type="EMBL" id="GAG78335.1"/>
    </source>
</evidence>